<feature type="domain" description="Pili assembly chaperone N-terminal" evidence="1">
    <location>
        <begin position="34"/>
        <end position="152"/>
    </location>
</feature>
<dbReference type="EMBL" id="CP041016">
    <property type="protein sequence ID" value="QDC35968.1"/>
    <property type="molecule type" value="Genomic_DNA"/>
</dbReference>
<dbReference type="InterPro" id="IPR050643">
    <property type="entry name" value="Periplasmic_pilus_chap"/>
</dbReference>
<accession>A0A5B8C9G2</accession>
<sequence length="245" mass="25710">MTIRRHGAGPGRVLAVMVGALFWGIAPSANAGALRILPVRIEMAAEKQFCSLTIANDDKAPATVQVRGFGWRKDANGIDLLDPDGGPVVNPSILSIPGGSSRLVRCSLPARSGSREESYRLIIDELPMATIAPGTVRTLLRISMPIFRAPSGAAPLLRWSVGKGADGRRTLILFNQGDRHVQVTAIDMTPAGAGGKVTRLDRGFYLLAGGRIDLPLESPDGDAISGVQVETATGPLAASTAVAER</sequence>
<dbReference type="PANTHER" id="PTHR30251:SF4">
    <property type="entry name" value="SLR1668 PROTEIN"/>
    <property type="match status" value="1"/>
</dbReference>
<dbReference type="Pfam" id="PF00345">
    <property type="entry name" value="PapD_N"/>
    <property type="match status" value="1"/>
</dbReference>
<gene>
    <name evidence="2" type="ORF">FIL70_00655</name>
</gene>
<evidence type="ECO:0000313" key="2">
    <source>
        <dbReference type="EMBL" id="QDC35968.1"/>
    </source>
</evidence>
<evidence type="ECO:0000259" key="1">
    <source>
        <dbReference type="Pfam" id="PF00345"/>
    </source>
</evidence>
<dbReference type="InterPro" id="IPR013783">
    <property type="entry name" value="Ig-like_fold"/>
</dbReference>
<dbReference type="GO" id="GO:0071555">
    <property type="term" value="P:cell wall organization"/>
    <property type="evidence" value="ECO:0007669"/>
    <property type="project" value="InterPro"/>
</dbReference>
<dbReference type="KEGG" id="sufl:FIL70_00655"/>
<dbReference type="InterPro" id="IPR008962">
    <property type="entry name" value="PapD-like_sf"/>
</dbReference>
<dbReference type="Proteomes" id="UP000311469">
    <property type="component" value="Chromosome cSF1"/>
</dbReference>
<dbReference type="AlphaFoldDB" id="A0A5B8C9G2"/>
<dbReference type="PANTHER" id="PTHR30251">
    <property type="entry name" value="PILUS ASSEMBLY CHAPERONE"/>
    <property type="match status" value="1"/>
</dbReference>
<protein>
    <submittedName>
        <fullName evidence="2">Molecular chaperone</fullName>
    </submittedName>
</protein>
<name>A0A5B8C9G2_SPHSA</name>
<dbReference type="Gene3D" id="2.60.40.10">
    <property type="entry name" value="Immunoglobulins"/>
    <property type="match status" value="1"/>
</dbReference>
<proteinExistence type="predicted"/>
<reference evidence="2 3" key="1">
    <citation type="submission" date="2019-06" db="EMBL/GenBank/DDBJ databases">
        <title>Genome organization and adaptive potential of archetypical organophosphate degarding Sphingobium fuliginis ATCC 27551.</title>
        <authorList>
            <person name="Sarwar A."/>
            <person name="Parthasarathy S."/>
            <person name="Singh C."/>
            <person name="Siddavattam D."/>
        </authorList>
    </citation>
    <scope>NUCLEOTIDE SEQUENCE [LARGE SCALE GENOMIC DNA]</scope>
    <source>
        <strain evidence="2 3">ATCC 27551</strain>
    </source>
</reference>
<dbReference type="InterPro" id="IPR016147">
    <property type="entry name" value="Pili_assmbl_chaperone_N"/>
</dbReference>
<dbReference type="SUPFAM" id="SSF49354">
    <property type="entry name" value="PapD-like"/>
    <property type="match status" value="1"/>
</dbReference>
<organism evidence="2 3">
    <name type="scientific">Sphingobium fuliginis ATCC 27551</name>
    <dbReference type="NCBI Taxonomy" id="1208342"/>
    <lineage>
        <taxon>Bacteria</taxon>
        <taxon>Pseudomonadati</taxon>
        <taxon>Pseudomonadota</taxon>
        <taxon>Alphaproteobacteria</taxon>
        <taxon>Sphingomonadales</taxon>
        <taxon>Sphingomonadaceae</taxon>
        <taxon>Sphingobium</taxon>
    </lineage>
</organism>
<dbReference type="GO" id="GO:0030288">
    <property type="term" value="C:outer membrane-bounded periplasmic space"/>
    <property type="evidence" value="ECO:0007669"/>
    <property type="project" value="InterPro"/>
</dbReference>
<evidence type="ECO:0000313" key="3">
    <source>
        <dbReference type="Proteomes" id="UP000311469"/>
    </source>
</evidence>
<dbReference type="RefSeq" id="WP_137709316.1">
    <property type="nucleotide sequence ID" value="NZ_CP041016.1"/>
</dbReference>